<dbReference type="NCBIfam" id="NF008528">
    <property type="entry name" value="PRK11463.1-2"/>
    <property type="match status" value="1"/>
</dbReference>
<dbReference type="GO" id="GO:0016020">
    <property type="term" value="C:membrane"/>
    <property type="evidence" value="ECO:0007669"/>
    <property type="project" value="InterPro"/>
</dbReference>
<sequence>MALVFLLYVVAEVAAVWAVGSAIGLLPTLGLLVAGAVLGSWLARREGGKAARAFMDTARAGKPAHNEVTDGMLIALGGLLILLPGFVSDLAGLLLLLPTRALFRRAWLRRLERQAPMMQHGGIGPMGSMGSMGAQNPFGPPGQDRADQDRVIVVDSEIVEDDRPERPRPDPAQRPVIDQP</sequence>
<name>A0A263D5Q3_9PSEU</name>
<dbReference type="FunCoup" id="A0A263D5Q3">
    <property type="interactions" value="1"/>
</dbReference>
<feature type="region of interest" description="Disordered" evidence="1">
    <location>
        <begin position="132"/>
        <end position="180"/>
    </location>
</feature>
<dbReference type="InParanoid" id="A0A263D5Q3"/>
<protein>
    <recommendedName>
        <fullName evidence="4">Exlusion protein FxsA</fullName>
    </recommendedName>
</protein>
<evidence type="ECO:0008006" key="4">
    <source>
        <dbReference type="Google" id="ProtNLM"/>
    </source>
</evidence>
<dbReference type="PANTHER" id="PTHR35335:SF1">
    <property type="entry name" value="UPF0716 PROTEIN FXSA"/>
    <property type="match status" value="1"/>
</dbReference>
<reference evidence="2 3" key="1">
    <citation type="submission" date="2017-07" db="EMBL/GenBank/DDBJ databases">
        <title>Amycolatopsis antarcticus sp. nov., isolated from the surface of an Antarcticus brown macroalga.</title>
        <authorList>
            <person name="Wang J."/>
            <person name="Leiva S."/>
            <person name="Huang J."/>
            <person name="Huang Y."/>
        </authorList>
    </citation>
    <scope>NUCLEOTIDE SEQUENCE [LARGE SCALE GENOMIC DNA]</scope>
    <source>
        <strain evidence="2 3">AU-G6</strain>
    </source>
</reference>
<proteinExistence type="predicted"/>
<dbReference type="InterPro" id="IPR007313">
    <property type="entry name" value="FxsA"/>
</dbReference>
<evidence type="ECO:0000256" key="1">
    <source>
        <dbReference type="SAM" id="MobiDB-lite"/>
    </source>
</evidence>
<keyword evidence="3" id="KW-1185">Reference proteome</keyword>
<comment type="caution">
    <text evidence="2">The sequence shown here is derived from an EMBL/GenBank/DDBJ whole genome shotgun (WGS) entry which is preliminary data.</text>
</comment>
<dbReference type="AlphaFoldDB" id="A0A263D5Q3"/>
<gene>
    <name evidence="2" type="ORF">CFN78_14435</name>
</gene>
<dbReference type="PANTHER" id="PTHR35335">
    <property type="entry name" value="UPF0716 PROTEIN FXSA"/>
    <property type="match status" value="1"/>
</dbReference>
<feature type="compositionally biased region" description="Basic and acidic residues" evidence="1">
    <location>
        <begin position="161"/>
        <end position="171"/>
    </location>
</feature>
<organism evidence="2 3">
    <name type="scientific">Amycolatopsis antarctica</name>
    <dbReference type="NCBI Taxonomy" id="1854586"/>
    <lineage>
        <taxon>Bacteria</taxon>
        <taxon>Bacillati</taxon>
        <taxon>Actinomycetota</taxon>
        <taxon>Actinomycetes</taxon>
        <taxon>Pseudonocardiales</taxon>
        <taxon>Pseudonocardiaceae</taxon>
        <taxon>Amycolatopsis</taxon>
    </lineage>
</organism>
<evidence type="ECO:0000313" key="2">
    <source>
        <dbReference type="EMBL" id="OZM72806.1"/>
    </source>
</evidence>
<dbReference type="Pfam" id="PF04186">
    <property type="entry name" value="FxsA"/>
    <property type="match status" value="1"/>
</dbReference>
<dbReference type="EMBL" id="NKYE01000007">
    <property type="protein sequence ID" value="OZM72806.1"/>
    <property type="molecule type" value="Genomic_DNA"/>
</dbReference>
<accession>A0A263D5Q3</accession>
<evidence type="ECO:0000313" key="3">
    <source>
        <dbReference type="Proteomes" id="UP000242444"/>
    </source>
</evidence>
<dbReference type="RefSeq" id="WP_094863283.1">
    <property type="nucleotide sequence ID" value="NZ_NKYE01000007.1"/>
</dbReference>
<dbReference type="Proteomes" id="UP000242444">
    <property type="component" value="Unassembled WGS sequence"/>
</dbReference>